<dbReference type="Proteomes" id="UP001156237">
    <property type="component" value="Segment"/>
</dbReference>
<protein>
    <submittedName>
        <fullName evidence="1">Uncharacterized protein</fullName>
    </submittedName>
</protein>
<evidence type="ECO:0000313" key="2">
    <source>
        <dbReference type="Proteomes" id="UP001156237"/>
    </source>
</evidence>
<evidence type="ECO:0000313" key="1">
    <source>
        <dbReference type="EMBL" id="WAE39560.1"/>
    </source>
</evidence>
<keyword evidence="2" id="KW-1185">Reference proteome</keyword>
<proteinExistence type="predicted"/>
<accession>A0A9E8V8L4</accession>
<organism evidence="1 2">
    <name type="scientific">Methanophagales virus GBV302</name>
    <dbReference type="NCBI Taxonomy" id="2999281"/>
    <lineage>
        <taxon>Viruses</taxon>
        <taxon>Duplodnaviria</taxon>
        <taxon>Heunggongvirae</taxon>
        <taxon>Uroviricota</taxon>
        <taxon>Caudoviricetes</taxon>
        <taxon>Nakonvirales</taxon>
        <taxon>Ekchuahviridae</taxon>
        <taxon>Kukulkanvirus</taxon>
        <taxon>Kukulkanvirus mexicoense</taxon>
    </lineage>
</organism>
<reference evidence="1 2" key="1">
    <citation type="submission" date="2022-10" db="EMBL/GenBank/DDBJ databases">
        <title>Evolutionary Diversification of Methanotrophic Ca. Methanophagales (ANME-1) and Their Expansive Virome.</title>
        <authorList>
            <person name="Laso-Perez R."/>
            <person name="Wu F."/>
            <person name="Cremiere A."/>
            <person name="Speth D.R."/>
            <person name="Magyar J.S."/>
            <person name="Krupovic M."/>
            <person name="Orphan V.J."/>
        </authorList>
    </citation>
    <scope>NUCLEOTIDE SEQUENCE [LARGE SCALE GENOMIC DNA]</scope>
</reference>
<dbReference type="EMBL" id="OP880253">
    <property type="protein sequence ID" value="WAE39560.1"/>
    <property type="molecule type" value="Genomic_DNA"/>
</dbReference>
<gene>
    <name evidence="1" type="ORF">FHOMOCKG_00032</name>
</gene>
<name>A0A9E8V8L4_9CAUD</name>
<sequence length="89" mass="10771">MKKMNFVIRSASDLSNTSVESFEDLNEILDLINKHDCPVIIGKNDYLEEYERDEEKFKKKYIQSLVKKVQHWKQKEARYTITIYDDYME</sequence>